<reference evidence="4" key="1">
    <citation type="submission" date="2021-02" db="EMBL/GenBank/DDBJ databases">
        <authorList>
            <person name="Nowell W R."/>
        </authorList>
    </citation>
    <scope>NUCLEOTIDE SEQUENCE</scope>
</reference>
<dbReference type="GO" id="GO:0030149">
    <property type="term" value="P:sphingolipid catabolic process"/>
    <property type="evidence" value="ECO:0007669"/>
    <property type="project" value="TreeGrafter"/>
</dbReference>
<dbReference type="InterPro" id="IPR015424">
    <property type="entry name" value="PyrdxlP-dep_Trfase"/>
</dbReference>
<evidence type="ECO:0000256" key="1">
    <source>
        <dbReference type="ARBA" id="ARBA00001933"/>
    </source>
</evidence>
<dbReference type="PANTHER" id="PTHR42735">
    <property type="match status" value="1"/>
</dbReference>
<dbReference type="Proteomes" id="UP000681720">
    <property type="component" value="Unassembled WGS sequence"/>
</dbReference>
<evidence type="ECO:0000256" key="3">
    <source>
        <dbReference type="ARBA" id="ARBA00023239"/>
    </source>
</evidence>
<dbReference type="GO" id="GO:0005783">
    <property type="term" value="C:endoplasmic reticulum"/>
    <property type="evidence" value="ECO:0007669"/>
    <property type="project" value="TreeGrafter"/>
</dbReference>
<proteinExistence type="predicted"/>
<keyword evidence="3" id="KW-0456">Lyase</keyword>
<keyword evidence="2" id="KW-0663">Pyridoxal phosphate</keyword>
<dbReference type="AlphaFoldDB" id="A0A8S3C0Z1"/>
<dbReference type="Proteomes" id="UP000681967">
    <property type="component" value="Unassembled WGS sequence"/>
</dbReference>
<evidence type="ECO:0000313" key="5">
    <source>
        <dbReference type="EMBL" id="CAF5041292.1"/>
    </source>
</evidence>
<dbReference type="PANTHER" id="PTHR42735:SF6">
    <property type="entry name" value="SPHINGOSINE-1-PHOSPHATE LYASE 1"/>
    <property type="match status" value="1"/>
</dbReference>
<dbReference type="Gene3D" id="3.40.640.10">
    <property type="entry name" value="Type I PLP-dependent aspartate aminotransferase-like (Major domain)"/>
    <property type="match status" value="1"/>
</dbReference>
<name>A0A8S3C0Z1_9BILA</name>
<gene>
    <name evidence="4" type="ORF">BYL167_LOCUS50661</name>
    <name evidence="5" type="ORF">GIL414_LOCUS59452</name>
</gene>
<dbReference type="EMBL" id="CAJOBJ010224778">
    <property type="protein sequence ID" value="CAF5041292.1"/>
    <property type="molecule type" value="Genomic_DNA"/>
</dbReference>
<comment type="cofactor">
    <cofactor evidence="1">
        <name>pyridoxal 5'-phosphate</name>
        <dbReference type="ChEBI" id="CHEBI:597326"/>
    </cofactor>
</comment>
<dbReference type="GO" id="GO:0008117">
    <property type="term" value="F:sphinganine-1-phosphate aldolase activity"/>
    <property type="evidence" value="ECO:0007669"/>
    <property type="project" value="TreeGrafter"/>
</dbReference>
<feature type="non-terminal residue" evidence="4">
    <location>
        <position position="1"/>
    </location>
</feature>
<dbReference type="InterPro" id="IPR015421">
    <property type="entry name" value="PyrdxlP-dep_Trfase_major"/>
</dbReference>
<dbReference type="SUPFAM" id="SSF53383">
    <property type="entry name" value="PLP-dependent transferases"/>
    <property type="match status" value="1"/>
</dbReference>
<dbReference type="GO" id="GO:0016020">
    <property type="term" value="C:membrane"/>
    <property type="evidence" value="ECO:0007669"/>
    <property type="project" value="GOC"/>
</dbReference>
<dbReference type="EMBL" id="CAJOBH010156298">
    <property type="protein sequence ID" value="CAF4863454.1"/>
    <property type="molecule type" value="Genomic_DNA"/>
</dbReference>
<comment type="caution">
    <text evidence="4">The sequence shown here is derived from an EMBL/GenBank/DDBJ whole genome shotgun (WGS) entry which is preliminary data.</text>
</comment>
<protein>
    <submittedName>
        <fullName evidence="4">Uncharacterized protein</fullName>
    </submittedName>
</protein>
<evidence type="ECO:0000313" key="4">
    <source>
        <dbReference type="EMBL" id="CAF4863454.1"/>
    </source>
</evidence>
<sequence length="51" mass="5707">MKLIRVPVDPNTLEVDIKQMRRAITKNTCMIVASAPCFPHGTIDPIQDISK</sequence>
<evidence type="ECO:0000313" key="6">
    <source>
        <dbReference type="Proteomes" id="UP000681967"/>
    </source>
</evidence>
<evidence type="ECO:0000256" key="2">
    <source>
        <dbReference type="ARBA" id="ARBA00022898"/>
    </source>
</evidence>
<organism evidence="4 6">
    <name type="scientific">Rotaria magnacalcarata</name>
    <dbReference type="NCBI Taxonomy" id="392030"/>
    <lineage>
        <taxon>Eukaryota</taxon>
        <taxon>Metazoa</taxon>
        <taxon>Spiralia</taxon>
        <taxon>Gnathifera</taxon>
        <taxon>Rotifera</taxon>
        <taxon>Eurotatoria</taxon>
        <taxon>Bdelloidea</taxon>
        <taxon>Philodinida</taxon>
        <taxon>Philodinidae</taxon>
        <taxon>Rotaria</taxon>
    </lineage>
</organism>
<accession>A0A8S3C0Z1</accession>
<dbReference type="InterPro" id="IPR050477">
    <property type="entry name" value="GrpII_AminoAcid_Decarb"/>
</dbReference>